<dbReference type="EMBL" id="QTSX02001546">
    <property type="protein sequence ID" value="KAJ9080540.1"/>
    <property type="molecule type" value="Genomic_DNA"/>
</dbReference>
<keyword evidence="2" id="KW-1185">Reference proteome</keyword>
<evidence type="ECO:0000313" key="2">
    <source>
        <dbReference type="Proteomes" id="UP001165960"/>
    </source>
</evidence>
<name>A0ACC2U151_9FUNG</name>
<sequence>MKKMYAALDFKDITKSSAQEVRGLSKNPDELDNNLQEMSELTKYMSTQFTPPDSSTGGNPQLNGI</sequence>
<comment type="caution">
    <text evidence="1">The sequence shown here is derived from an EMBL/GenBank/DDBJ whole genome shotgun (WGS) entry which is preliminary data.</text>
</comment>
<gene>
    <name evidence="1" type="ORF">DSO57_1023781</name>
</gene>
<protein>
    <submittedName>
        <fullName evidence="1">Uncharacterized protein</fullName>
    </submittedName>
</protein>
<dbReference type="Proteomes" id="UP001165960">
    <property type="component" value="Unassembled WGS sequence"/>
</dbReference>
<evidence type="ECO:0000313" key="1">
    <source>
        <dbReference type="EMBL" id="KAJ9080540.1"/>
    </source>
</evidence>
<proteinExistence type="predicted"/>
<accession>A0ACC2U151</accession>
<organism evidence="1 2">
    <name type="scientific">Entomophthora muscae</name>
    <dbReference type="NCBI Taxonomy" id="34485"/>
    <lineage>
        <taxon>Eukaryota</taxon>
        <taxon>Fungi</taxon>
        <taxon>Fungi incertae sedis</taxon>
        <taxon>Zoopagomycota</taxon>
        <taxon>Entomophthoromycotina</taxon>
        <taxon>Entomophthoromycetes</taxon>
        <taxon>Entomophthorales</taxon>
        <taxon>Entomophthoraceae</taxon>
        <taxon>Entomophthora</taxon>
    </lineage>
</organism>
<reference evidence="1" key="1">
    <citation type="submission" date="2022-04" db="EMBL/GenBank/DDBJ databases">
        <title>Genome of the entomopathogenic fungus Entomophthora muscae.</title>
        <authorList>
            <person name="Elya C."/>
            <person name="Lovett B.R."/>
            <person name="Lee E."/>
            <person name="Macias A.M."/>
            <person name="Hajek A.E."/>
            <person name="De Bivort B.L."/>
            <person name="Kasson M.T."/>
            <person name="De Fine Licht H.H."/>
            <person name="Stajich J.E."/>
        </authorList>
    </citation>
    <scope>NUCLEOTIDE SEQUENCE</scope>
    <source>
        <strain evidence="1">Berkeley</strain>
    </source>
</reference>